<comment type="cofactor">
    <cofactor evidence="1">
        <name>pantetheine 4'-phosphate</name>
        <dbReference type="ChEBI" id="CHEBI:47942"/>
    </cofactor>
</comment>
<dbReference type="Gene3D" id="3.40.50.11460">
    <property type="match status" value="1"/>
</dbReference>
<evidence type="ECO:0000256" key="4">
    <source>
        <dbReference type="ARBA" id="ARBA00022553"/>
    </source>
</evidence>
<dbReference type="Gene3D" id="1.10.1200.10">
    <property type="entry name" value="ACP-like"/>
    <property type="match status" value="2"/>
</dbReference>
<dbReference type="SMART" id="SM00826">
    <property type="entry name" value="PKS_DH"/>
    <property type="match status" value="2"/>
</dbReference>
<evidence type="ECO:0000256" key="3">
    <source>
        <dbReference type="ARBA" id="ARBA00022450"/>
    </source>
</evidence>
<dbReference type="CDD" id="cd08956">
    <property type="entry name" value="KR_3_FAS_SDR_x"/>
    <property type="match status" value="2"/>
</dbReference>
<dbReference type="Gene3D" id="3.40.366.10">
    <property type="entry name" value="Malonyl-Coenzyme A Acyl Carrier Protein, domain 2"/>
    <property type="match status" value="2"/>
</dbReference>
<evidence type="ECO:0000256" key="2">
    <source>
        <dbReference type="ARBA" id="ARBA00004792"/>
    </source>
</evidence>
<dbReference type="InterPro" id="IPR020841">
    <property type="entry name" value="PKS_Beta-ketoAc_synthase_dom"/>
</dbReference>
<dbReference type="PROSITE" id="PS00012">
    <property type="entry name" value="PHOSPHOPANTETHEINE"/>
    <property type="match status" value="2"/>
</dbReference>
<evidence type="ECO:0000313" key="13">
    <source>
        <dbReference type="EMBL" id="GAA3566871.1"/>
    </source>
</evidence>
<dbReference type="SMART" id="SM00823">
    <property type="entry name" value="PKS_PP"/>
    <property type="match status" value="2"/>
</dbReference>
<dbReference type="Gene3D" id="3.10.129.110">
    <property type="entry name" value="Polyketide synthase dehydratase"/>
    <property type="match status" value="2"/>
</dbReference>
<dbReference type="InterPro" id="IPR011032">
    <property type="entry name" value="GroES-like_sf"/>
</dbReference>
<dbReference type="SMART" id="SM00825">
    <property type="entry name" value="PKS_KS"/>
    <property type="match status" value="2"/>
</dbReference>
<dbReference type="PROSITE" id="PS50075">
    <property type="entry name" value="CARRIER"/>
    <property type="match status" value="2"/>
</dbReference>
<sequence>MNEDRLREYLKRATTDLRQANLRLRESEAKDREPIAIVAMSCRFPGDVDSPEGLWRLVAEGGDAMSPVPEARGWEEAWEGGFIGDVAGFDAEFFGINPREALAMDPQQRLLLELTWEAFERAGIDPAAARHSRTGVFVGSNGQDYLRRTVAGMESVEGYLGTGISASVMSGRIAYTFGLSGPAITVDTACSSSLVALHLAAQSLRARECELAVAGGATVMATASVFTEFSRQGGIAPDGRCKAFAAAADGTGFSDGAGVVLLERLSEARRKGHPVLAVLKGSAVNQDGASNGLTAPNGPAQERVIRAALDSAMLGPEQVDAVEAHGTGTKLGDPIEVQALLATYGQQRATPLWLGSIKSNIGHTQAAAGIAGVIKVVEAIRRGVLPGSLHIDAPTPQVDWSAGAVELLTRNVPWPETGRPRRAGVSSFGISGTNAHLIIEQAEPPTEPPVAAPKPVGGVAARAGAGLPAIVSARSEEALCAQAARLRAFVASESGLEPADVAAALIDRARFTHRAAVVAEDRDALLSGLDALAAGGESALLLRGTASKRKTAFLFSGQGSQRPGMGRELYEAFPVFAAAFDEVCAALDPHLERPLKDVVFAAPGTPLAALLDQTAYTQPALFALQTALFRLVRQLGVTPAYLIGHSLGELSAAHAAGVLNLDDACALVAGRARLMQSAPSGGAMIAIQATEAEVQTAIADAQQAGGQVAIAAVNGPRSVVVSGDRDAAEAVAETFRAAGRKVTKLQVSHAFHSPHMEPVTAEFAALAAGLDFHAPQLPIVSNLTGAVATPEQLASPDYWADHIRNAVRFHQGVAELRRLGVDTFLELGPDATLTAMAGQLADDASVLVPSLRRDRPESATFLAGLAELHTYGVPVDWSPLAAGAERVVLPTYAFQRRRFWLETAEPAGDVSAAGLNAAGHPLLGAAVSIADGDGLLLTGRLSVRSHPWLADHVVHGVALLPGTAFVELALHAAQLAGCAGVDELTLHAPLTFAGDEQAQVQVRVDAADEAGLRPVVVHSRTGDGDWIRHATGTLTTGDPATSPAGAAWPPPGAVPADAGELYPRFADLGVAYGPAFHGVRAAWLAGDDVYAEVVLPEEVDADGYGVHPALLDAALHASLLAGESGQVRLPFSWSGVTLHAAGATSLRVRLSGTGDNKAALTIWDDTGAPVATVTTLTVRPVSAAQLAGSSGGPDALLRVDWIDAGSLSLDAGGAGALRWAVTGALPVEPGPEVARWPDLTGTTDPTSAADVVVAFCDGNAQEAAGRALALVQEWLAGRREDAKLVLLTRNAVAAQPGERVAGVGAAAVWGLVRSCQAENPGTFVVLDIDDTTTWPGVAAAVESGESQAAIRSGVLRVPRLERETAADLLKPPDGPWRIDVTRPGTLANLTMAGTPDATLPLEPGQVRVAIKAAGLNFRDVLIALGMYPGAALIGSEGSGVVIDVGAGVTEFAPGDRVMGLFTGCMGPVAATERRMLAHVPSGWTFAQAAASPIVFMTAFYALRDLAGLRPGQRLLVHSAAGGVGMAATQLARHWGAEVYGTASPPKWAALRELGFTGDRIAGSRTLDFEQEFLAATGGEGVDVVLDSLAGEFVDASLRLLPRGGRFLEMGKTDIRRPGEVAAGHPGVDYQAFDLTDAGLDRMREILLELGELFDRGVLRPLPLTCFDVRASGEAFRYLSQARHIGKVVLTIPQALSLHEKAALRPDGTVLVTGGTGTLGALVARHLVTEHGVRHLLLLGRRGAAAEGVAELVAELSGHGAEVGVAACDAADRDALAAVLAGIPADRPLRAVVHAAGIIDDGIATSLTPERLDSVLRAKASAAWHLHELTAGLDLDAFVLFSSVAGVLGSPGQANYAAANTFLDGLAAHRHALGLPATSLAWGMWAQTSTMTASARQDLLVPLTSEEGLSLFDAGLVTARPLLVPVRIDQQALRGLAESELLPPIAGRLLGTAARPKRARRGGDAAGLRRRLAGLGEPERRRAVLELVLADIAAVLGHESAQAVAPDRPLQEIGFDSLTAVELRNRLNASTGLQLPATLVFDHPTAIDMAAYVDSLVEGTDESAPVPGRAAAAGSDEPIAIVGMACRFPGGVSSPEELWELVRRGDDAVTGLPGDRGWDLARIYDPAAERPGTTYTDQGGFVRDAGRFDADFFGMSPREALAADPQQRLLLETSWEAMERAGLDPASLRGTRTGVFVGMASQQYAVGSGTTPSSAEGYLLTGTTGSVASGRISYTFGFEGPAVTIDTACSSSLVAMHLATQAIRSGECDLALAGGVAIMATPMLFIEFSRQRGLAPDGRCKPFAEAADGTGWGEGAGLLLLEKLSDAEANGHPVLAVIRGSAVNQDGASNGLTAPNGPAQQRVIRQALANAHLTPADVDAVEAHGTGTTLGDPIEAQALLATYGQDREVPLWLGSIKSNIGHTQAAAGSAGVIKMVQAMRHGLLPKTLHVDAPSHHVDWAAGAVNILTEPTPWPERDRPRRAAVSSFGISGTNAHLILEAAPATNAAEPDPGPSIPWLLSGKTEQAVRDQAARLAGHLTAHPELAAADVGHTLAARAHLPHRAAVTGQDRAELVSGLRAIAAAEPAPNTLQGEAVTGRKVVFVFPGQGAQWPGMAMDLYDSSPVYRDHLDACADALAPHTGWSLIDVLRGDGDALERVDVVQPALFAVMTSLAMLWRASGVHPDAVMGHSQGEIAAAYVAGALTLPDAARIVALRSRAITALAGTGAMASVPLPAEHVEADLEALEGRVAVAATNGPRATVISGDPGAIARLVETYQEQGVKARTIPVDYASHSPHVESLQQELLELLAGTTPQPSTVPFYSTVTAGRLDTTELTAGYWYRNLRGTVRLQETTQRLLDAGHHHFVEISPHPVLTSALEQTATIATLKRDRGDRAQFDTALAHAHTHGLPVTWPTSGRVDLPTYPFQGERYWLIAGSGSRTGLSATGHPLADGLTHLAGSDGRLLTGHLSLESHPWLADHAVLQSPILPGTAFVELALLAGQQAGLGRLDELTLQQPLPLDHGVHLQVSLDAPDEYGQRACVIHSRADDAAPDAPWTRHAAGRLSAAAPPPPAERQWPPAGAEPLNTFDLYDRLATLGLDYGPVFQGLRAAWRSGDTVCAEVALPEEADGFLVHPALLDAALHALALLPAAQEESRLRLPFTWEGVSLHAPAGSAIRVRLTPEGDDAVRLEVTDESGEPILSAEAMTLREIAREQLAGNRDSLFELSWVPMKAAEPGGVPLAVLGDDGLAAALGAVPHADLASVRAAAPPVVLARLGGGADVRSVTGQALELLQSWLSEAALASSRLVVLTSGAVTTGRGDAVTAPVSAAVWGLVRTAESENPGTFTLIDTDGSEDLAGLAGAIESGEPQVALRGGAAYVPRLARYAVTDAAPPALDGTVLITGGTGTLGGLLARHLATRHGVRDLLLTSRRGPDAPGAAELAAGLESLGARVTIAACDTADPDALAGLLDGVRLSAVVHAAGVLDDATLGALTPERLDAVLRPKAEAAWHLHRLTRDQDLSAFVLFSSAAGVFGSPGQGNYAAANAFLDALAQHRQAQGLPATSLAWGLWGETSKMTAEAAPARDGLVPLGSEEGLALFDAGLAAGAAALVPIRLDLAALRAQAGGGMLPAVLPTVLRGLVTVPARRADTSAAALTQRLTGLDAAAQTRLLLDLARGHIAAVLGRGASESVDPDRAFQELGFDSLTAVELRNRLNAATGVRLPATAVFDYPTAALLAAYLRERLVPEAPGAPVLAEIDRLEAALDAAEPTDEDRAQITTRLQAMAARWSDAQATQNDDVQDRIRSATADEVFAFIDRELGRA</sequence>
<accession>A0ABP6XHK5</accession>
<dbReference type="InterPro" id="IPR057326">
    <property type="entry name" value="KR_dom"/>
</dbReference>
<dbReference type="Pfam" id="PF02801">
    <property type="entry name" value="Ketoacyl-synt_C"/>
    <property type="match status" value="2"/>
</dbReference>
<feature type="domain" description="Ketosynthase family 3 (KS3)" evidence="11">
    <location>
        <begin position="2075"/>
        <end position="2499"/>
    </location>
</feature>
<dbReference type="SUPFAM" id="SSF52151">
    <property type="entry name" value="FabD/lysophospholipase-like"/>
    <property type="match status" value="2"/>
</dbReference>
<evidence type="ECO:0000256" key="9">
    <source>
        <dbReference type="PROSITE-ProRule" id="PRU01363"/>
    </source>
</evidence>
<dbReference type="InterPro" id="IPR020807">
    <property type="entry name" value="PKS_DH"/>
</dbReference>
<dbReference type="InterPro" id="IPR016036">
    <property type="entry name" value="Malonyl_transacylase_ACP-bd"/>
</dbReference>
<dbReference type="CDD" id="cd05195">
    <property type="entry name" value="enoyl_red"/>
    <property type="match status" value="1"/>
</dbReference>
<dbReference type="SMART" id="SM00827">
    <property type="entry name" value="PKS_AT"/>
    <property type="match status" value="2"/>
</dbReference>
<dbReference type="InterPro" id="IPR050091">
    <property type="entry name" value="PKS_NRPS_Biosynth_Enz"/>
</dbReference>
<gene>
    <name evidence="13" type="ORF">GCM10022419_054440</name>
</gene>
<dbReference type="InterPro" id="IPR032821">
    <property type="entry name" value="PKS_assoc"/>
</dbReference>
<feature type="active site" description="Proton acceptor; for dehydratase activity" evidence="9">
    <location>
        <position position="2978"/>
    </location>
</feature>
<dbReference type="SUPFAM" id="SSF55048">
    <property type="entry name" value="Probable ACP-binding domain of malonyl-CoA ACP transacylase"/>
    <property type="match status" value="2"/>
</dbReference>
<evidence type="ECO:0000259" key="11">
    <source>
        <dbReference type="PROSITE" id="PS52004"/>
    </source>
</evidence>
<evidence type="ECO:0000256" key="5">
    <source>
        <dbReference type="ARBA" id="ARBA00022679"/>
    </source>
</evidence>
<dbReference type="Pfam" id="PF08240">
    <property type="entry name" value="ADH_N"/>
    <property type="match status" value="1"/>
</dbReference>
<dbReference type="InterPro" id="IPR006162">
    <property type="entry name" value="Ppantetheine_attach_site"/>
</dbReference>
<keyword evidence="8" id="KW-0012">Acyltransferase</keyword>
<keyword evidence="3" id="KW-0596">Phosphopantetheine</keyword>
<dbReference type="Pfam" id="PF21089">
    <property type="entry name" value="PKS_DH_N"/>
    <property type="match status" value="2"/>
</dbReference>
<dbReference type="Pfam" id="PF08659">
    <property type="entry name" value="KR"/>
    <property type="match status" value="2"/>
</dbReference>
<dbReference type="Pfam" id="PF00109">
    <property type="entry name" value="ketoacyl-synt"/>
    <property type="match status" value="2"/>
</dbReference>
<dbReference type="InterPro" id="IPR015083">
    <property type="entry name" value="NorB/c/GfsB-D-like_docking"/>
</dbReference>
<comment type="caution">
    <text evidence="13">The sequence shown here is derived from an EMBL/GenBank/DDBJ whole genome shotgun (WGS) entry which is preliminary data.</text>
</comment>
<dbReference type="SUPFAM" id="SSF53901">
    <property type="entry name" value="Thiolase-like"/>
    <property type="match status" value="2"/>
</dbReference>
<evidence type="ECO:0000256" key="1">
    <source>
        <dbReference type="ARBA" id="ARBA00001957"/>
    </source>
</evidence>
<dbReference type="InterPro" id="IPR018201">
    <property type="entry name" value="Ketoacyl_synth_AS"/>
</dbReference>
<keyword evidence="4" id="KW-0597">Phosphoprotein</keyword>
<feature type="active site" description="Proton donor; for dehydratase activity" evidence="9">
    <location>
        <position position="3137"/>
    </location>
</feature>
<dbReference type="RefSeq" id="WP_345566012.1">
    <property type="nucleotide sequence ID" value="NZ_BAABDQ010000012.1"/>
</dbReference>
<dbReference type="Gene3D" id="3.90.180.10">
    <property type="entry name" value="Medium-chain alcohol dehydrogenases, catalytic domain"/>
    <property type="match status" value="1"/>
</dbReference>
<dbReference type="PROSITE" id="PS52004">
    <property type="entry name" value="KS3_2"/>
    <property type="match status" value="2"/>
</dbReference>
<dbReference type="Gene3D" id="3.40.47.10">
    <property type="match status" value="2"/>
</dbReference>
<dbReference type="Pfam" id="PF00698">
    <property type="entry name" value="Acyl_transf_1"/>
    <property type="match status" value="2"/>
</dbReference>
<evidence type="ECO:0000259" key="10">
    <source>
        <dbReference type="PROSITE" id="PS50075"/>
    </source>
</evidence>
<feature type="domain" description="Carrier" evidence="10">
    <location>
        <begin position="1978"/>
        <end position="2056"/>
    </location>
</feature>
<feature type="domain" description="Ketosynthase family 3 (KS3)" evidence="11">
    <location>
        <begin position="32"/>
        <end position="441"/>
    </location>
</feature>
<dbReference type="Gene3D" id="3.40.50.720">
    <property type="entry name" value="NAD(P)-binding Rossmann-like Domain"/>
    <property type="match status" value="2"/>
</dbReference>
<dbReference type="InterPro" id="IPR036736">
    <property type="entry name" value="ACP-like_sf"/>
</dbReference>
<dbReference type="PROSITE" id="PS52019">
    <property type="entry name" value="PKS_MFAS_DH"/>
    <property type="match status" value="2"/>
</dbReference>
<dbReference type="InterPro" id="IPR013154">
    <property type="entry name" value="ADH-like_N"/>
</dbReference>
<feature type="domain" description="PKS/mFAS DH" evidence="12">
    <location>
        <begin position="920"/>
        <end position="1187"/>
    </location>
</feature>
<dbReference type="Pfam" id="PF16197">
    <property type="entry name" value="KAsynt_C_assoc"/>
    <property type="match status" value="2"/>
</dbReference>
<evidence type="ECO:0008006" key="15">
    <source>
        <dbReference type="Google" id="ProtNLM"/>
    </source>
</evidence>
<keyword evidence="14" id="KW-1185">Reference proteome</keyword>
<feature type="region of interest" description="N-terminal hotdog fold" evidence="9">
    <location>
        <begin position="2946"/>
        <end position="3069"/>
    </location>
</feature>
<dbReference type="InterPro" id="IPR049552">
    <property type="entry name" value="PKS_DH_N"/>
</dbReference>
<evidence type="ECO:0000313" key="14">
    <source>
        <dbReference type="Proteomes" id="UP001500630"/>
    </source>
</evidence>
<dbReference type="InterPro" id="IPR002364">
    <property type="entry name" value="Quin_OxRdtase/zeta-crystal_CS"/>
</dbReference>
<dbReference type="InterPro" id="IPR036299">
    <property type="entry name" value="Polyketide_synth_docking_sf"/>
</dbReference>
<feature type="region of interest" description="C-terminal hotdog fold" evidence="9">
    <location>
        <begin position="3080"/>
        <end position="3215"/>
    </location>
</feature>
<dbReference type="InterPro" id="IPR009081">
    <property type="entry name" value="PP-bd_ACP"/>
</dbReference>
<feature type="domain" description="Carrier" evidence="10">
    <location>
        <begin position="3668"/>
        <end position="3743"/>
    </location>
</feature>
<dbReference type="SMART" id="SM00822">
    <property type="entry name" value="PKS_KR"/>
    <property type="match status" value="2"/>
</dbReference>
<dbReference type="SMART" id="SM01294">
    <property type="entry name" value="PKS_PP_betabranch"/>
    <property type="match status" value="2"/>
</dbReference>
<feature type="region of interest" description="C-terminal hotdog fold" evidence="9">
    <location>
        <begin position="1053"/>
        <end position="1187"/>
    </location>
</feature>
<dbReference type="InterPro" id="IPR016035">
    <property type="entry name" value="Acyl_Trfase/lysoPLipase"/>
</dbReference>
<keyword evidence="6" id="KW-0045">Antibiotic biosynthesis</keyword>
<dbReference type="InterPro" id="IPR014030">
    <property type="entry name" value="Ketoacyl_synth_N"/>
</dbReference>
<dbReference type="SUPFAM" id="SSF50129">
    <property type="entry name" value="GroES-like"/>
    <property type="match status" value="1"/>
</dbReference>
<dbReference type="Gene3D" id="3.30.70.3290">
    <property type="match status" value="2"/>
</dbReference>
<organism evidence="13 14">
    <name type="scientific">Nonomuraea rosea</name>
    <dbReference type="NCBI Taxonomy" id="638574"/>
    <lineage>
        <taxon>Bacteria</taxon>
        <taxon>Bacillati</taxon>
        <taxon>Actinomycetota</taxon>
        <taxon>Actinomycetes</taxon>
        <taxon>Streptosporangiales</taxon>
        <taxon>Streptosporangiaceae</taxon>
        <taxon>Nonomuraea</taxon>
    </lineage>
</organism>
<dbReference type="InterPro" id="IPR014031">
    <property type="entry name" value="Ketoacyl_synth_C"/>
</dbReference>
<dbReference type="SUPFAM" id="SSF101173">
    <property type="entry name" value="Docking domain B of the erythromycin polyketide synthase (DEBS)"/>
    <property type="match status" value="1"/>
</dbReference>
<dbReference type="Pfam" id="PF14765">
    <property type="entry name" value="PS-DH"/>
    <property type="match status" value="2"/>
</dbReference>
<dbReference type="SUPFAM" id="SSF47336">
    <property type="entry name" value="ACP-like"/>
    <property type="match status" value="2"/>
</dbReference>
<dbReference type="PROSITE" id="PS00606">
    <property type="entry name" value="KS3_1"/>
    <property type="match status" value="2"/>
</dbReference>
<feature type="active site" description="Proton acceptor; for dehydratase activity" evidence="9">
    <location>
        <position position="952"/>
    </location>
</feature>
<dbReference type="InterPro" id="IPR020806">
    <property type="entry name" value="PKS_PP-bd"/>
</dbReference>
<dbReference type="Pfam" id="PF22953">
    <property type="entry name" value="SpnB_Rossmann"/>
    <property type="match status" value="2"/>
</dbReference>
<evidence type="ECO:0000256" key="6">
    <source>
        <dbReference type="ARBA" id="ARBA00023194"/>
    </source>
</evidence>
<dbReference type="InterPro" id="IPR001227">
    <property type="entry name" value="Ac_transferase_dom_sf"/>
</dbReference>
<dbReference type="SUPFAM" id="SSF51735">
    <property type="entry name" value="NAD(P)-binding Rossmann-fold domains"/>
    <property type="match status" value="5"/>
</dbReference>
<dbReference type="InterPro" id="IPR042104">
    <property type="entry name" value="PKS_dehydratase_sf"/>
</dbReference>
<dbReference type="Proteomes" id="UP001500630">
    <property type="component" value="Unassembled WGS sequence"/>
</dbReference>
<name>A0ABP6XHK5_9ACTN</name>
<feature type="region of interest" description="N-terminal hotdog fold" evidence="9">
    <location>
        <begin position="920"/>
        <end position="1041"/>
    </location>
</feature>
<dbReference type="InterPro" id="IPR055123">
    <property type="entry name" value="SpnB-like_Rossmann"/>
</dbReference>
<dbReference type="InterPro" id="IPR013968">
    <property type="entry name" value="PKS_KR"/>
</dbReference>
<dbReference type="InterPro" id="IPR016039">
    <property type="entry name" value="Thiolase-like"/>
</dbReference>
<proteinExistence type="predicted"/>
<evidence type="ECO:0000256" key="7">
    <source>
        <dbReference type="ARBA" id="ARBA00023268"/>
    </source>
</evidence>
<protein>
    <recommendedName>
        <fullName evidence="15">SDR family NAD(P)-dependent oxidoreductase</fullName>
    </recommendedName>
</protein>
<dbReference type="InterPro" id="IPR049551">
    <property type="entry name" value="PKS_DH_C"/>
</dbReference>
<dbReference type="SMART" id="SM00829">
    <property type="entry name" value="PKS_ER"/>
    <property type="match status" value="1"/>
</dbReference>
<dbReference type="InterPro" id="IPR049900">
    <property type="entry name" value="PKS_mFAS_DH"/>
</dbReference>
<keyword evidence="7" id="KW-0511">Multifunctional enzyme</keyword>
<reference evidence="14" key="1">
    <citation type="journal article" date="2019" name="Int. J. Syst. Evol. Microbiol.">
        <title>The Global Catalogue of Microorganisms (GCM) 10K type strain sequencing project: providing services to taxonomists for standard genome sequencing and annotation.</title>
        <authorList>
            <consortium name="The Broad Institute Genomics Platform"/>
            <consortium name="The Broad Institute Genome Sequencing Center for Infectious Disease"/>
            <person name="Wu L."/>
            <person name="Ma J."/>
        </authorList>
    </citation>
    <scope>NUCLEOTIDE SEQUENCE [LARGE SCALE GENOMIC DNA]</scope>
    <source>
        <strain evidence="14">JCM 17326</strain>
    </source>
</reference>
<dbReference type="CDD" id="cd00833">
    <property type="entry name" value="PKS"/>
    <property type="match status" value="2"/>
</dbReference>
<dbReference type="EMBL" id="BAABDQ010000012">
    <property type="protein sequence ID" value="GAA3566871.1"/>
    <property type="molecule type" value="Genomic_DNA"/>
</dbReference>
<dbReference type="PANTHER" id="PTHR43775">
    <property type="entry name" value="FATTY ACID SYNTHASE"/>
    <property type="match status" value="1"/>
</dbReference>
<dbReference type="Pfam" id="PF13602">
    <property type="entry name" value="ADH_zinc_N_2"/>
    <property type="match status" value="1"/>
</dbReference>
<dbReference type="Pfam" id="PF08990">
    <property type="entry name" value="Docking"/>
    <property type="match status" value="1"/>
</dbReference>
<dbReference type="InterPro" id="IPR014043">
    <property type="entry name" value="Acyl_transferase_dom"/>
</dbReference>
<comment type="pathway">
    <text evidence="2">Antibiotic biosynthesis.</text>
</comment>
<feature type="active site" description="Proton donor; for dehydratase activity" evidence="9">
    <location>
        <position position="1112"/>
    </location>
</feature>
<dbReference type="PROSITE" id="PS01162">
    <property type="entry name" value="QOR_ZETA_CRYSTAL"/>
    <property type="match status" value="1"/>
</dbReference>
<keyword evidence="5" id="KW-0808">Transferase</keyword>
<feature type="domain" description="PKS/mFAS DH" evidence="12">
    <location>
        <begin position="2946"/>
        <end position="3215"/>
    </location>
</feature>
<dbReference type="InterPro" id="IPR020843">
    <property type="entry name" value="ER"/>
</dbReference>
<dbReference type="PANTHER" id="PTHR43775:SF51">
    <property type="entry name" value="INACTIVE PHENOLPHTHIOCEROL SYNTHESIS POLYKETIDE SYNTHASE TYPE I PKS1-RELATED"/>
    <property type="match status" value="1"/>
</dbReference>
<evidence type="ECO:0000259" key="12">
    <source>
        <dbReference type="PROSITE" id="PS52019"/>
    </source>
</evidence>
<dbReference type="InterPro" id="IPR036291">
    <property type="entry name" value="NAD(P)-bd_dom_sf"/>
</dbReference>
<dbReference type="Pfam" id="PF00550">
    <property type="entry name" value="PP-binding"/>
    <property type="match status" value="2"/>
</dbReference>
<evidence type="ECO:0000256" key="8">
    <source>
        <dbReference type="ARBA" id="ARBA00023315"/>
    </source>
</evidence>